<dbReference type="InterPro" id="IPR017853">
    <property type="entry name" value="GH"/>
</dbReference>
<dbReference type="InterPro" id="IPR050347">
    <property type="entry name" value="Bact_Beta-galactosidase"/>
</dbReference>
<organism evidence="8">
    <name type="scientific">Bacteroides fragilis</name>
    <dbReference type="NCBI Taxonomy" id="817"/>
    <lineage>
        <taxon>Bacteria</taxon>
        <taxon>Pseudomonadati</taxon>
        <taxon>Bacteroidota</taxon>
        <taxon>Bacteroidia</taxon>
        <taxon>Bacteroidales</taxon>
        <taxon>Bacteroidaceae</taxon>
        <taxon>Bacteroides</taxon>
    </lineage>
</organism>
<evidence type="ECO:0000256" key="1">
    <source>
        <dbReference type="ARBA" id="ARBA00001412"/>
    </source>
</evidence>
<evidence type="ECO:0000313" key="8">
    <source>
        <dbReference type="EMBL" id="KFX72518.1"/>
    </source>
</evidence>
<name>A0A0I9S4K3_BACFG</name>
<dbReference type="InterPro" id="IPR006102">
    <property type="entry name" value="Ig-like_GH2"/>
</dbReference>
<dbReference type="GO" id="GO:0009341">
    <property type="term" value="C:beta-galactosidase complex"/>
    <property type="evidence" value="ECO:0007669"/>
    <property type="project" value="TreeGrafter"/>
</dbReference>
<dbReference type="PATRIC" id="fig|817.53.peg.4938"/>
<dbReference type="SUPFAM" id="SSF49303">
    <property type="entry name" value="beta-Galactosidase/glucuronidase domain"/>
    <property type="match status" value="1"/>
</dbReference>
<gene>
    <name evidence="8" type="ORF">EE52_0223845</name>
</gene>
<feature type="domain" description="Glycoside hydrolase family 2 catalytic" evidence="7">
    <location>
        <begin position="315"/>
        <end position="457"/>
    </location>
</feature>
<evidence type="ECO:0000259" key="7">
    <source>
        <dbReference type="Pfam" id="PF02836"/>
    </source>
</evidence>
<protein>
    <recommendedName>
        <fullName evidence="3">beta-galactosidase</fullName>
        <ecNumber evidence="3">3.2.1.23</ecNumber>
    </recommendedName>
</protein>
<proteinExistence type="inferred from homology"/>
<dbReference type="PANTHER" id="PTHR46323">
    <property type="entry name" value="BETA-GALACTOSIDASE"/>
    <property type="match status" value="1"/>
</dbReference>
<dbReference type="AlphaFoldDB" id="A0A0I9S4K3"/>
<dbReference type="GO" id="GO:0005990">
    <property type="term" value="P:lactose catabolic process"/>
    <property type="evidence" value="ECO:0007669"/>
    <property type="project" value="TreeGrafter"/>
</dbReference>
<dbReference type="InterPro" id="IPR013783">
    <property type="entry name" value="Ig-like_fold"/>
</dbReference>
<dbReference type="Pfam" id="PF02836">
    <property type="entry name" value="Glyco_hydro_2_C"/>
    <property type="match status" value="1"/>
</dbReference>
<dbReference type="SUPFAM" id="SSF49785">
    <property type="entry name" value="Galactose-binding domain-like"/>
    <property type="match status" value="1"/>
</dbReference>
<dbReference type="Gene3D" id="3.20.20.80">
    <property type="entry name" value="Glycosidases"/>
    <property type="match status" value="1"/>
</dbReference>
<comment type="caution">
    <text evidence="8">The sequence shown here is derived from an EMBL/GenBank/DDBJ whole genome shotgun (WGS) entry which is preliminary data.</text>
</comment>
<evidence type="ECO:0000256" key="5">
    <source>
        <dbReference type="ARBA" id="ARBA00023295"/>
    </source>
</evidence>
<dbReference type="RefSeq" id="WP_044302206.1">
    <property type="nucleotide sequence ID" value="NZ_CAEUHN010000001.1"/>
</dbReference>
<dbReference type="InterPro" id="IPR006103">
    <property type="entry name" value="Glyco_hydro_2_cat"/>
</dbReference>
<evidence type="ECO:0000259" key="6">
    <source>
        <dbReference type="Pfam" id="PF00703"/>
    </source>
</evidence>
<dbReference type="InterPro" id="IPR008979">
    <property type="entry name" value="Galactose-bd-like_sf"/>
</dbReference>
<dbReference type="PANTHER" id="PTHR46323:SF2">
    <property type="entry name" value="BETA-GALACTOSIDASE"/>
    <property type="match status" value="1"/>
</dbReference>
<dbReference type="EMBL" id="JMZZ02000228">
    <property type="protein sequence ID" value="KFX72518.1"/>
    <property type="molecule type" value="Genomic_DNA"/>
</dbReference>
<accession>A0A0I9S4K3</accession>
<dbReference type="EC" id="3.2.1.23" evidence="3"/>
<evidence type="ECO:0000256" key="2">
    <source>
        <dbReference type="ARBA" id="ARBA00007401"/>
    </source>
</evidence>
<sequence>MSSRILLFFILFFNFLSIKAEVDISLSGEWKCRLDSLSIGEKEHWERDVFSTPIVLPGSTDEAGIGNSYPIFKSILGCNRFPDYPQNADFGMMTRKHKYIGKVWYQKEFTIKASQTGMFTLFLERVMWRSKVWIDGNPVKNIVDYLSSPHKHFLGQLDKGKHTVTIMIDNSEIYPIGTLGHSYCPHMQTQWNGVVGEIGLQKTPAIHIDQLNVYPSYCKKEIRVSLNILNSQKEKGNFKLTFTVTDKQTGQKVYTNKQIIELSDTINNYSFTIPLPLPKPWDEFTPNLYKIDVLLNSGKITDRKTSTFGFRDLGIKDKHFTINNKKIIYRNSHEGMFFSNTGYPNMSVDYWKNIWLLYKKHGFNAVRFHSCCPPKAAFIAADEVGLYLQIEFFWKDGWMRWKDLIGEADKRLNQFVFSEVLEALKTYGNHPSMMLVSFGNELGGNFDWMGERIKEMKNIDTRHWYAAGIAHNITVYDDYVEYGGKNQALNNKGTDWNYSDSYNNRSAHNYDEKFRRKNLPEFTHETGQYIVHPLWNEIEKYTGILAPLNLKYYKSIAQRNGIDTLDEKLQKASGQINKNLYKAEIEATLRTPESAGYSLLSMVDYPGQGEALVGWVNAFYENKNFITPEEFSMFGSHTVPLLRYKKHVWEDGEIFTGEVEISNFGKESLRSKKIFYNIKKEDKVINSGYLYSNCIEQGELTKVGFFNHTLHSDTYGCKLDIELEIENTSYNNKWSIWVFPKRSDEVRLNNVIETTSLETAIAKLKEGKKVLLLANNLGNKQNQIYSAFNPVFWSATWFTGQNTDVSGAYIRNKHPLLSLFPTEDVMNWQWEDICEDSHGFILNDFPKDYYPIVQPVNDFHHGNKLGTIFELKTREGGKLVVCGYNLTNALDKRIAARQLRETILSYMNSENFKPTQFVEYDWLNKNLKNTLNNHEKEIKELKALLFITPDNTSGYSQLSKWKKKKDNVITNEEDLDYHIDCQGVWQDDMGSYWVGNKIILEIKIEHPKLMTLKLCFLDSNKLNRTGVISCEDAPEVQLKEHHKETWISIPITRENCLDGKIKVAINCLNGPNIMLNKIALTAL</sequence>
<keyword evidence="4" id="KW-0378">Hydrolase</keyword>
<comment type="catalytic activity">
    <reaction evidence="1">
        <text>Hydrolysis of terminal non-reducing beta-D-galactose residues in beta-D-galactosides.</text>
        <dbReference type="EC" id="3.2.1.23"/>
    </reaction>
</comment>
<dbReference type="SUPFAM" id="SSF51445">
    <property type="entry name" value="(Trans)glycosidases"/>
    <property type="match status" value="1"/>
</dbReference>
<dbReference type="GO" id="GO:0004565">
    <property type="term" value="F:beta-galactosidase activity"/>
    <property type="evidence" value="ECO:0007669"/>
    <property type="project" value="UniProtKB-EC"/>
</dbReference>
<comment type="similarity">
    <text evidence="2">Belongs to the glycosyl hydrolase 2 family.</text>
</comment>
<dbReference type="Gene3D" id="2.60.120.260">
    <property type="entry name" value="Galactose-binding domain-like"/>
    <property type="match status" value="1"/>
</dbReference>
<dbReference type="InterPro" id="IPR036156">
    <property type="entry name" value="Beta-gal/glucu_dom_sf"/>
</dbReference>
<evidence type="ECO:0000256" key="3">
    <source>
        <dbReference type="ARBA" id="ARBA00012756"/>
    </source>
</evidence>
<dbReference type="Gene3D" id="2.60.40.10">
    <property type="entry name" value="Immunoglobulins"/>
    <property type="match status" value="1"/>
</dbReference>
<keyword evidence="5" id="KW-0326">Glycosidase</keyword>
<evidence type="ECO:0000256" key="4">
    <source>
        <dbReference type="ARBA" id="ARBA00022801"/>
    </source>
</evidence>
<feature type="domain" description="Glycoside hydrolase family 2 immunoglobulin-like beta-sandwich" evidence="6">
    <location>
        <begin position="206"/>
        <end position="311"/>
    </location>
</feature>
<dbReference type="Pfam" id="PF00703">
    <property type="entry name" value="Glyco_hydro_2"/>
    <property type="match status" value="1"/>
</dbReference>
<reference evidence="8" key="1">
    <citation type="book" date="2014" name="THE 24TH EUROPEAN CONGRESS OF CLINICAL MICROBIOLOGY AND INFECTIOUS DISEASES" publisher="ECCMID 2014" city="Barcelona, Spain">
        <title>Identification of resistance genes in three multidrug-resistant Bacteroides fragilis isolates by whole genome sequencing.</title>
        <editorList>
            <person name="Unknown"/>
            <person name="A."/>
        </editorList>
        <authorList>
            <person name="Sydenham T.V."/>
            <person name="Hasman H."/>
            <person name="Wang M."/>
            <person name="Soki J."/>
            <person name="Nagy E."/>
            <person name="Justesen U.S."/>
        </authorList>
    </citation>
    <scope>NUCLEOTIDE SEQUENCE</scope>
    <source>
        <strain evidence="8">DCMOUH0018B</strain>
    </source>
</reference>
<reference evidence="8" key="2">
    <citation type="submission" date="2014-07" db="EMBL/GenBank/DDBJ databases">
        <title>Genetics and epidemiology of antimicrobial resistance in B. fragilis group.</title>
        <authorList>
            <person name="Sydenham T.V."/>
            <person name="Hasman H."/>
            <person name="Kemp M."/>
            <person name="Justesen U.S."/>
        </authorList>
    </citation>
    <scope>NUCLEOTIDE SEQUENCE [LARGE SCALE GENOMIC DNA]</scope>
    <source>
        <strain evidence="8">DCMOUH0018B</strain>
    </source>
</reference>